<dbReference type="RefSeq" id="WP_115621853.1">
    <property type="nucleotide sequence ID" value="NZ_UFVR01000004.1"/>
</dbReference>
<evidence type="ECO:0000313" key="2">
    <source>
        <dbReference type="EMBL" id="SUX48865.1"/>
    </source>
</evidence>
<dbReference type="Proteomes" id="UP000254282">
    <property type="component" value="Unassembled WGS sequence"/>
</dbReference>
<dbReference type="InterPro" id="IPR023809">
    <property type="entry name" value="Thiopep_bacteriocin_synth_dom"/>
</dbReference>
<evidence type="ECO:0000259" key="1">
    <source>
        <dbReference type="Pfam" id="PF14028"/>
    </source>
</evidence>
<dbReference type="EMBL" id="UFVR01000004">
    <property type="protein sequence ID" value="SUX48865.1"/>
    <property type="molecule type" value="Genomic_DNA"/>
</dbReference>
<protein>
    <submittedName>
        <fullName evidence="2">Thiopeptide-type bacteriocin biosynthesis domain</fullName>
    </submittedName>
</protein>
<dbReference type="Pfam" id="PF14028">
    <property type="entry name" value="Lant_dehydr_C"/>
    <property type="match status" value="1"/>
</dbReference>
<proteinExistence type="predicted"/>
<sequence>MNKRIFWPGEEWLSYKIYLSEKTGEELIKNLQSIINEVNKEILFTKWFFIRYYDTSYHLRIRFYHPEGIDLSSLNQLFICAIEKCINRIFIKNIIIDSYKREIERYPEIEKSETVFYLNSEFNTALQASSMNDYEKWLINLKYVDELLNHYGFSINQKLEYINNLKDRFNSEFNYNKNINKELNIKYNSYKEDIFELLNKPSTELNNYNSQEIKFLKENPFFLRNDFQLYSLESYLHMNFIRLFPNNHRLSECVTYNLLYKYYKNLVGKTNYDSKH</sequence>
<gene>
    <name evidence="2" type="ORF">NCTC13532_04476</name>
</gene>
<dbReference type="NCBIfam" id="TIGR03891">
    <property type="entry name" value="thiopep_ocin"/>
    <property type="match status" value="1"/>
</dbReference>
<accession>A0A381FQH6</accession>
<dbReference type="AlphaFoldDB" id="A0A381FQH6"/>
<name>A0A381FQH6_9FLAO</name>
<organism evidence="2 3">
    <name type="scientific">Chryseobacterium indoltheticum</name>
    <dbReference type="NCBI Taxonomy" id="254"/>
    <lineage>
        <taxon>Bacteria</taxon>
        <taxon>Pseudomonadati</taxon>
        <taxon>Bacteroidota</taxon>
        <taxon>Flavobacteriia</taxon>
        <taxon>Flavobacteriales</taxon>
        <taxon>Weeksellaceae</taxon>
        <taxon>Chryseobacterium group</taxon>
        <taxon>Chryseobacterium</taxon>
    </lineage>
</organism>
<reference evidence="2 3" key="1">
    <citation type="submission" date="2018-06" db="EMBL/GenBank/DDBJ databases">
        <authorList>
            <consortium name="Pathogen Informatics"/>
            <person name="Doyle S."/>
        </authorList>
    </citation>
    <scope>NUCLEOTIDE SEQUENCE [LARGE SCALE GENOMIC DNA]</scope>
    <source>
        <strain evidence="2 3">NCTC13532</strain>
    </source>
</reference>
<evidence type="ECO:0000313" key="3">
    <source>
        <dbReference type="Proteomes" id="UP000254282"/>
    </source>
</evidence>
<feature type="domain" description="Thiopeptide-type bacteriocin biosynthesis" evidence="1">
    <location>
        <begin position="12"/>
        <end position="263"/>
    </location>
</feature>